<dbReference type="EMBL" id="MHNY01000051">
    <property type="protein sequence ID" value="OGZ53757.1"/>
    <property type="molecule type" value="Genomic_DNA"/>
</dbReference>
<name>A0A1G2GU72_9BACT</name>
<dbReference type="AlphaFoldDB" id="A0A1G2GU72"/>
<proteinExistence type="predicted"/>
<evidence type="ECO:0000313" key="2">
    <source>
        <dbReference type="Proteomes" id="UP000178186"/>
    </source>
</evidence>
<gene>
    <name evidence="1" type="ORF">A3H64_03205</name>
</gene>
<evidence type="ECO:0000313" key="1">
    <source>
        <dbReference type="EMBL" id="OGZ53757.1"/>
    </source>
</evidence>
<protein>
    <submittedName>
        <fullName evidence="1">Uncharacterized protein</fullName>
    </submittedName>
</protein>
<comment type="caution">
    <text evidence="1">The sequence shown here is derived from an EMBL/GenBank/DDBJ whole genome shotgun (WGS) entry which is preliminary data.</text>
</comment>
<organism evidence="1 2">
    <name type="scientific">Candidatus Ryanbacteria bacterium RIFCSPLOWO2_02_FULL_45_11c</name>
    <dbReference type="NCBI Taxonomy" id="1802128"/>
    <lineage>
        <taxon>Bacteria</taxon>
        <taxon>Candidatus Ryaniibacteriota</taxon>
    </lineage>
</organism>
<sequence length="154" mass="17920">MPKKQIKSTEKITAPRATNPDIYRFIDFFVRAGEKILGKKPIILRGKDGKLVSYALRRIPVSKLETLAVWFLARKKNLQPLIGTMLSTRVLDELTREMNTSSFWKEIDQLMDMHYPRSAMPKDTQLPAARMWQPFTRADITSMKEEVARIIRKL</sequence>
<accession>A0A1G2GU72</accession>
<dbReference type="Proteomes" id="UP000178186">
    <property type="component" value="Unassembled WGS sequence"/>
</dbReference>
<reference evidence="1 2" key="1">
    <citation type="journal article" date="2016" name="Nat. Commun.">
        <title>Thousands of microbial genomes shed light on interconnected biogeochemical processes in an aquifer system.</title>
        <authorList>
            <person name="Anantharaman K."/>
            <person name="Brown C.T."/>
            <person name="Hug L.A."/>
            <person name="Sharon I."/>
            <person name="Castelle C.J."/>
            <person name="Probst A.J."/>
            <person name="Thomas B.C."/>
            <person name="Singh A."/>
            <person name="Wilkins M.J."/>
            <person name="Karaoz U."/>
            <person name="Brodie E.L."/>
            <person name="Williams K.H."/>
            <person name="Hubbard S.S."/>
            <person name="Banfield J.F."/>
        </authorList>
    </citation>
    <scope>NUCLEOTIDE SEQUENCE [LARGE SCALE GENOMIC DNA]</scope>
</reference>